<dbReference type="AlphaFoldDB" id="A0A2S2E547"/>
<organism evidence="1 2">
    <name type="scientific">Saliniradius amylolyticus</name>
    <dbReference type="NCBI Taxonomy" id="2183582"/>
    <lineage>
        <taxon>Bacteria</taxon>
        <taxon>Pseudomonadati</taxon>
        <taxon>Pseudomonadota</taxon>
        <taxon>Gammaproteobacteria</taxon>
        <taxon>Alteromonadales</taxon>
        <taxon>Alteromonadaceae</taxon>
        <taxon>Saliniradius</taxon>
    </lineage>
</organism>
<gene>
    <name evidence="1" type="ORF">HMF8227_02329</name>
</gene>
<dbReference type="KEGG" id="salh:HMF8227_02329"/>
<reference evidence="1 2" key="1">
    <citation type="submission" date="2018-05" db="EMBL/GenBank/DDBJ databases">
        <title>Salinimonas sp. HMF8227 Genome sequencing and assembly.</title>
        <authorList>
            <person name="Kang H."/>
            <person name="Kang J."/>
            <person name="Cha I."/>
            <person name="Kim H."/>
            <person name="Joh K."/>
        </authorList>
    </citation>
    <scope>NUCLEOTIDE SEQUENCE [LARGE SCALE GENOMIC DNA]</scope>
    <source>
        <strain evidence="1 2">HMF8227</strain>
    </source>
</reference>
<proteinExistence type="predicted"/>
<accession>A0A2S2E547</accession>
<protein>
    <submittedName>
        <fullName evidence="1">Uncharacterized protein</fullName>
    </submittedName>
</protein>
<evidence type="ECO:0000313" key="1">
    <source>
        <dbReference type="EMBL" id="AWL12781.1"/>
    </source>
</evidence>
<dbReference type="Proteomes" id="UP000245728">
    <property type="component" value="Chromosome"/>
</dbReference>
<keyword evidence="2" id="KW-1185">Reference proteome</keyword>
<name>A0A2S2E547_9ALTE</name>
<evidence type="ECO:0000313" key="2">
    <source>
        <dbReference type="Proteomes" id="UP000245728"/>
    </source>
</evidence>
<dbReference type="EMBL" id="CP029347">
    <property type="protein sequence ID" value="AWL12781.1"/>
    <property type="molecule type" value="Genomic_DNA"/>
</dbReference>
<sequence length="122" mass="13670">MGIKTMPVPLDPRYEQLVPMITNSMKAYCIGEFSWEEEAPFYDENGNIIQSIATRTVPWDLCKRIYQQMATMANASPELDQASVDSLTCPHCGMVTSFRNAPEIDTTARFLLRTTLKGADDG</sequence>